<dbReference type="SUPFAM" id="SSF55073">
    <property type="entry name" value="Nucleotide cyclase"/>
    <property type="match status" value="1"/>
</dbReference>
<name>A0A255I020_9FIRM</name>
<dbReference type="Pfam" id="PF00990">
    <property type="entry name" value="GGDEF"/>
    <property type="match status" value="1"/>
</dbReference>
<organism evidence="3 4">
    <name type="scientific">Lachnotalea glycerini</name>
    <dbReference type="NCBI Taxonomy" id="1763509"/>
    <lineage>
        <taxon>Bacteria</taxon>
        <taxon>Bacillati</taxon>
        <taxon>Bacillota</taxon>
        <taxon>Clostridia</taxon>
        <taxon>Lachnospirales</taxon>
        <taxon>Lachnospiraceae</taxon>
        <taxon>Lachnotalea</taxon>
    </lineage>
</organism>
<evidence type="ECO:0000313" key="3">
    <source>
        <dbReference type="EMBL" id="RDY31234.1"/>
    </source>
</evidence>
<dbReference type="InterPro" id="IPR050469">
    <property type="entry name" value="Diguanylate_Cyclase"/>
</dbReference>
<dbReference type="RefSeq" id="WP_094380091.1">
    <property type="nucleotide sequence ID" value="NZ_NOKA02000019.1"/>
</dbReference>
<dbReference type="OrthoDB" id="9804955at2"/>
<evidence type="ECO:0000259" key="1">
    <source>
        <dbReference type="PROSITE" id="PS50887"/>
    </source>
</evidence>
<dbReference type="EMBL" id="NOKA02000019">
    <property type="protein sequence ID" value="RDY31234.1"/>
    <property type="molecule type" value="Genomic_DNA"/>
</dbReference>
<dbReference type="NCBIfam" id="TIGR00254">
    <property type="entry name" value="GGDEF"/>
    <property type="match status" value="1"/>
</dbReference>
<evidence type="ECO:0000313" key="2">
    <source>
        <dbReference type="EMBL" id="PXV91810.1"/>
    </source>
</evidence>
<comment type="caution">
    <text evidence="3">The sequence shown here is derived from an EMBL/GenBank/DDBJ whole genome shotgun (WGS) entry which is preliminary data.</text>
</comment>
<protein>
    <submittedName>
        <fullName evidence="2">Diguanylate cyclase (GGDEF)-like protein</fullName>
    </submittedName>
    <submittedName>
        <fullName evidence="3">GGDEF domain-containing protein</fullName>
    </submittedName>
</protein>
<dbReference type="GO" id="GO:0052621">
    <property type="term" value="F:diguanylate cyclase activity"/>
    <property type="evidence" value="ECO:0007669"/>
    <property type="project" value="TreeGrafter"/>
</dbReference>
<dbReference type="InterPro" id="IPR029787">
    <property type="entry name" value="Nucleotide_cyclase"/>
</dbReference>
<reference evidence="3 4" key="1">
    <citation type="journal article" date="2017" name="Genome Announc.">
        <title>Draft Genome Sequence of a Sporulating and Motile Strain of Lachnotalea glycerini Isolated from Water in Quebec City, Canada.</title>
        <authorList>
            <person name="Maheux A.F."/>
            <person name="Boudreau D.K."/>
            <person name="Berube E."/>
            <person name="Boissinot M."/>
            <person name="Raymond F."/>
            <person name="Brodeur S."/>
            <person name="Corbeil J."/>
            <person name="Isabel S."/>
            <person name="Omar R.F."/>
            <person name="Bergeron M.G."/>
        </authorList>
    </citation>
    <scope>NUCLEOTIDE SEQUENCE [LARGE SCALE GENOMIC DNA]</scope>
    <source>
        <strain evidence="3 4">CCRI-19302</strain>
    </source>
</reference>
<dbReference type="Proteomes" id="UP000216411">
    <property type="component" value="Unassembled WGS sequence"/>
</dbReference>
<dbReference type="GO" id="GO:0043709">
    <property type="term" value="P:cell adhesion involved in single-species biofilm formation"/>
    <property type="evidence" value="ECO:0007669"/>
    <property type="project" value="TreeGrafter"/>
</dbReference>
<dbReference type="PANTHER" id="PTHR45138">
    <property type="entry name" value="REGULATORY COMPONENTS OF SENSORY TRANSDUCTION SYSTEM"/>
    <property type="match status" value="1"/>
</dbReference>
<evidence type="ECO:0000313" key="5">
    <source>
        <dbReference type="Proteomes" id="UP000247523"/>
    </source>
</evidence>
<dbReference type="InterPro" id="IPR043128">
    <property type="entry name" value="Rev_trsase/Diguanyl_cyclase"/>
</dbReference>
<dbReference type="SMART" id="SM00267">
    <property type="entry name" value="GGDEF"/>
    <property type="match status" value="1"/>
</dbReference>
<dbReference type="GO" id="GO:0005886">
    <property type="term" value="C:plasma membrane"/>
    <property type="evidence" value="ECO:0007669"/>
    <property type="project" value="TreeGrafter"/>
</dbReference>
<sequence>MQNINFHSISNSRIPIAITDLKLTLQFGNQSFYTLIGNDLFYSIYKVVLPNDRNRLSECIEDIAQVKNIIDVFSILYRDNEYHHMLLNFTYMNQNRLIKIEFQYLSDIIEEHFKLEYEIKKYRTLFTLDGDNIFEYNPETNYFQFYWINDSQNIIRYNGDFADWKQKTINSNLISKVDLDDFMEFCVSIENCKDSFEYQIATSILTDGEIFESTKIKGLTIKNEQDKKIVIGVWVLYNTIYQNKENRFADHLYKDELTGLLNKYEITKYAQNSLKNKPNYTVYLLILDLDNFKQCNDTFGHLFGDDILKAVSTIIKNTIQKHGVVGRIGGDEFLIFLENVETEKLLRNMLRSIRANIQWLYREKLSTFQLGCSMGVSCYPKDAKDYEQLFKLADYSLYIAKNKGKSRYIIYDYNLHGPVTCNENDNSILTQKIHTTNSTLLDIKKKIAQLYCRGNLAMDDVLQALKGFCNLQNITIYIPKATNHVTDMNDNIILPLPILFQAEYLEQFSEIEAYLVTNIKNIEFSFHRIYNYFSQSTSSSYYQCLLRDSNNVLMGIISYERSSVHDIWTNDTKQLLALVSSIISCIVVL</sequence>
<dbReference type="EMBL" id="QICS01000003">
    <property type="protein sequence ID" value="PXV91810.1"/>
    <property type="molecule type" value="Genomic_DNA"/>
</dbReference>
<dbReference type="PANTHER" id="PTHR45138:SF6">
    <property type="entry name" value="DIGUANYLATE CYCLASE DGCN"/>
    <property type="match status" value="1"/>
</dbReference>
<dbReference type="InterPro" id="IPR000160">
    <property type="entry name" value="GGDEF_dom"/>
</dbReference>
<reference evidence="3" key="3">
    <citation type="submission" date="2018-07" db="EMBL/GenBank/DDBJ databases">
        <authorList>
            <person name="Quirk P.G."/>
            <person name="Krulwich T.A."/>
        </authorList>
    </citation>
    <scope>NUCLEOTIDE SEQUENCE</scope>
    <source>
        <strain evidence="3">CCRI-19302</strain>
    </source>
</reference>
<dbReference type="PROSITE" id="PS50887">
    <property type="entry name" value="GGDEF"/>
    <property type="match status" value="1"/>
</dbReference>
<dbReference type="CDD" id="cd01949">
    <property type="entry name" value="GGDEF"/>
    <property type="match status" value="1"/>
</dbReference>
<dbReference type="Proteomes" id="UP000247523">
    <property type="component" value="Unassembled WGS sequence"/>
</dbReference>
<dbReference type="GO" id="GO:1902201">
    <property type="term" value="P:negative regulation of bacterial-type flagellum-dependent cell motility"/>
    <property type="evidence" value="ECO:0007669"/>
    <property type="project" value="TreeGrafter"/>
</dbReference>
<proteinExistence type="predicted"/>
<accession>A0A255I020</accession>
<evidence type="ECO:0000313" key="4">
    <source>
        <dbReference type="Proteomes" id="UP000216411"/>
    </source>
</evidence>
<reference evidence="2 5" key="2">
    <citation type="submission" date="2018-05" db="EMBL/GenBank/DDBJ databases">
        <title>Genomic Encyclopedia of Type Strains, Phase IV (KMG-IV): sequencing the most valuable type-strain genomes for metagenomic binning, comparative biology and taxonomic classification.</title>
        <authorList>
            <person name="Goeker M."/>
        </authorList>
    </citation>
    <scope>NUCLEOTIDE SEQUENCE [LARGE SCALE GENOMIC DNA]</scope>
    <source>
        <strain evidence="2 5">DSM 28816</strain>
    </source>
</reference>
<keyword evidence="4" id="KW-1185">Reference proteome</keyword>
<dbReference type="Gene3D" id="3.30.70.270">
    <property type="match status" value="1"/>
</dbReference>
<dbReference type="AlphaFoldDB" id="A0A255I020"/>
<gene>
    <name evidence="2" type="ORF">C8E03_103381</name>
    <name evidence="3" type="ORF">CG710_010635</name>
</gene>
<feature type="domain" description="GGDEF" evidence="1">
    <location>
        <begin position="280"/>
        <end position="413"/>
    </location>
</feature>